<dbReference type="AlphaFoldDB" id="A0A1B6GTS7"/>
<dbReference type="SUPFAM" id="SSF56219">
    <property type="entry name" value="DNase I-like"/>
    <property type="match status" value="1"/>
</dbReference>
<dbReference type="InterPro" id="IPR036691">
    <property type="entry name" value="Endo/exonu/phosph_ase_sf"/>
</dbReference>
<evidence type="ECO:0000313" key="1">
    <source>
        <dbReference type="EMBL" id="JAS65832.1"/>
    </source>
</evidence>
<organism evidence="1">
    <name type="scientific">Cuerna arida</name>
    <dbReference type="NCBI Taxonomy" id="1464854"/>
    <lineage>
        <taxon>Eukaryota</taxon>
        <taxon>Metazoa</taxon>
        <taxon>Ecdysozoa</taxon>
        <taxon>Arthropoda</taxon>
        <taxon>Hexapoda</taxon>
        <taxon>Insecta</taxon>
        <taxon>Pterygota</taxon>
        <taxon>Neoptera</taxon>
        <taxon>Paraneoptera</taxon>
        <taxon>Hemiptera</taxon>
        <taxon>Auchenorrhyncha</taxon>
        <taxon>Membracoidea</taxon>
        <taxon>Cicadellidae</taxon>
        <taxon>Cicadellinae</taxon>
        <taxon>Proconiini</taxon>
        <taxon>Cuerna</taxon>
    </lineage>
</organism>
<sequence length="169" mass="19178">NTKKPKSEPNFSKFKIQNENNKPFHQNIVRPSKQLKIAHQNINGLRNKIERLSHFLYSTDTDLIILTEHGLNKENVQSCRIPGYASLGGFTREQHRKGGVIAYVKQELEDQFSLVRTSGQTSELICEISYYKLTTNKGCLLILGVYRPPSSNLDDTTDILTAELDKALT</sequence>
<feature type="non-terminal residue" evidence="1">
    <location>
        <position position="169"/>
    </location>
</feature>
<accession>A0A1B6GTS7</accession>
<protein>
    <submittedName>
        <fullName evidence="1">Uncharacterized protein</fullName>
    </submittedName>
</protein>
<reference evidence="1" key="1">
    <citation type="submission" date="2015-11" db="EMBL/GenBank/DDBJ databases">
        <title>De novo transcriptome assembly of four potential Pierce s Disease insect vectors from Arizona vineyards.</title>
        <authorList>
            <person name="Tassone E.E."/>
        </authorList>
    </citation>
    <scope>NUCLEOTIDE SEQUENCE</scope>
</reference>
<gene>
    <name evidence="1" type="ORF">g.44500</name>
</gene>
<name>A0A1B6GTS7_9HEMI</name>
<dbReference type="EMBL" id="GECZ01003937">
    <property type="protein sequence ID" value="JAS65832.1"/>
    <property type="molecule type" value="Transcribed_RNA"/>
</dbReference>
<feature type="non-terminal residue" evidence="1">
    <location>
        <position position="1"/>
    </location>
</feature>
<dbReference type="Gene3D" id="3.60.10.10">
    <property type="entry name" value="Endonuclease/exonuclease/phosphatase"/>
    <property type="match status" value="1"/>
</dbReference>
<proteinExistence type="predicted"/>